<dbReference type="Proteomes" id="UP000694941">
    <property type="component" value="Unplaced"/>
</dbReference>
<dbReference type="RefSeq" id="XP_013789110.1">
    <property type="nucleotide sequence ID" value="XM_013933656.1"/>
</dbReference>
<dbReference type="PANTHER" id="PTHR10416">
    <property type="entry name" value="DNA POLYMERASE DELTA SUBUNIT 2"/>
    <property type="match status" value="1"/>
</dbReference>
<protein>
    <submittedName>
        <fullName evidence="6">DNA polymerase delta subunit 2-like</fullName>
    </submittedName>
</protein>
<keyword evidence="2" id="KW-0235">DNA replication</keyword>
<dbReference type="PANTHER" id="PTHR10416:SF0">
    <property type="entry name" value="DNA POLYMERASE DELTA SUBUNIT 2"/>
    <property type="match status" value="1"/>
</dbReference>
<feature type="non-terminal residue" evidence="6">
    <location>
        <position position="383"/>
    </location>
</feature>
<comment type="similarity">
    <text evidence="1">Belongs to the DNA polymerase delta/II small subunit family.</text>
</comment>
<reference evidence="6" key="1">
    <citation type="submission" date="2025-08" db="UniProtKB">
        <authorList>
            <consortium name="RefSeq"/>
        </authorList>
    </citation>
    <scope>IDENTIFICATION</scope>
    <source>
        <tissue evidence="6">Muscle</tissue>
    </source>
</reference>
<gene>
    <name evidence="6" type="primary">LOC106472983</name>
</gene>
<dbReference type="InterPro" id="IPR024826">
    <property type="entry name" value="DNA_pol_delta/II_ssu"/>
</dbReference>
<evidence type="ECO:0000256" key="1">
    <source>
        <dbReference type="ARBA" id="ARBA00006035"/>
    </source>
</evidence>
<dbReference type="Pfam" id="PF04042">
    <property type="entry name" value="DNA_pol_E_B"/>
    <property type="match status" value="1"/>
</dbReference>
<accession>A0ABM1BUU3</accession>
<evidence type="ECO:0000313" key="6">
    <source>
        <dbReference type="RefSeq" id="XP_013789110.1"/>
    </source>
</evidence>
<dbReference type="InterPro" id="IPR007185">
    <property type="entry name" value="DNA_pol_a/d/e_bsu"/>
</dbReference>
<dbReference type="GeneID" id="106472983"/>
<evidence type="ECO:0000259" key="3">
    <source>
        <dbReference type="Pfam" id="PF04042"/>
    </source>
</evidence>
<feature type="domain" description="DNA polymerase delta subunit OB-fold" evidence="4">
    <location>
        <begin position="51"/>
        <end position="177"/>
    </location>
</feature>
<proteinExistence type="inferred from homology"/>
<organism evidence="5 6">
    <name type="scientific">Limulus polyphemus</name>
    <name type="common">Atlantic horseshoe crab</name>
    <dbReference type="NCBI Taxonomy" id="6850"/>
    <lineage>
        <taxon>Eukaryota</taxon>
        <taxon>Metazoa</taxon>
        <taxon>Ecdysozoa</taxon>
        <taxon>Arthropoda</taxon>
        <taxon>Chelicerata</taxon>
        <taxon>Merostomata</taxon>
        <taxon>Xiphosura</taxon>
        <taxon>Limulidae</taxon>
        <taxon>Limulus</taxon>
    </lineage>
</organism>
<evidence type="ECO:0000256" key="2">
    <source>
        <dbReference type="ARBA" id="ARBA00022705"/>
    </source>
</evidence>
<evidence type="ECO:0000259" key="4">
    <source>
        <dbReference type="Pfam" id="PF18018"/>
    </source>
</evidence>
<keyword evidence="5" id="KW-1185">Reference proteome</keyword>
<feature type="domain" description="DNA polymerase alpha/delta/epsilon subunit B" evidence="3">
    <location>
        <begin position="198"/>
        <end position="383"/>
    </location>
</feature>
<sequence>MILPKGDCQIGALLDSSRNGCNLETSFERADCSYKNNSEKFYLKERSFSRQYAPFYAHRLKSMTKNVKQRARKKWGTDIPIQKLCDLKGNGKVCIIGTLFKHMELQPSILREISEEHNLMPQPLRIRYTDDSDEIILEDDLQRVVLNGNINVHSLVTGIIAAVLGEEEEGGKFRVEDLCFSSMPEQIQRPLLEENKFVLLVSGLGLTQNAEVPFPLQLMVDFIIGSLGEESEQMLASEVSRIIIAGNSLNESTKTKGYYSKAKYLTRNTKAASIEAVKMLDNVLLELAGSVNVDIMPGEMDPSNHLLPQQPLHHCLFPKSGSLSTVHSVTNPYYSIIQGVRIFGTSGQNIHDIQKYSHLDDPMEILEKTLDWGHVAPTCPDTL</sequence>
<dbReference type="InterPro" id="IPR040663">
    <property type="entry name" value="DNA_pol_D_N"/>
</dbReference>
<dbReference type="Pfam" id="PF18018">
    <property type="entry name" value="DNA_pol_D_N"/>
    <property type="match status" value="1"/>
</dbReference>
<evidence type="ECO:0000313" key="5">
    <source>
        <dbReference type="Proteomes" id="UP000694941"/>
    </source>
</evidence>
<name>A0ABM1BUU3_LIMPO</name>
<dbReference type="Gene3D" id="3.60.21.50">
    <property type="match status" value="1"/>
</dbReference>